<dbReference type="PANTHER" id="PTHR30419">
    <property type="entry name" value="HTH-TYPE TRANSCRIPTIONAL REGULATOR YBHD"/>
    <property type="match status" value="1"/>
</dbReference>
<keyword evidence="4" id="KW-0804">Transcription</keyword>
<dbReference type="GO" id="GO:0003700">
    <property type="term" value="F:DNA-binding transcription factor activity"/>
    <property type="evidence" value="ECO:0007669"/>
    <property type="project" value="InterPro"/>
</dbReference>
<reference evidence="6 7" key="1">
    <citation type="journal article" date="2012" name="PLoS ONE">
        <title>Edwardsiella comparative phylogenomics reveal the new intra/inter-species taxonomic relationships, virulence evolution and niche adaptation mechanisms.</title>
        <authorList>
            <person name="Yang M."/>
            <person name="Lv Y."/>
            <person name="Xiao J."/>
            <person name="Wu H."/>
            <person name="Zheng H."/>
            <person name="Liu Q."/>
            <person name="Zhang Y."/>
            <person name="Wang Q."/>
        </authorList>
    </citation>
    <scope>NUCLEOTIDE SEQUENCE [LARGE SCALE GENOMIC DNA]</scope>
    <source>
        <strain evidence="7">080813</strain>
    </source>
</reference>
<dbReference type="PRINTS" id="PR00039">
    <property type="entry name" value="HTHLYSR"/>
</dbReference>
<dbReference type="GO" id="GO:0005829">
    <property type="term" value="C:cytosol"/>
    <property type="evidence" value="ECO:0007669"/>
    <property type="project" value="TreeGrafter"/>
</dbReference>
<dbReference type="SUPFAM" id="SSF46785">
    <property type="entry name" value="Winged helix' DNA-binding domain"/>
    <property type="match status" value="1"/>
</dbReference>
<dbReference type="Pfam" id="PF00126">
    <property type="entry name" value="HTH_1"/>
    <property type="match status" value="1"/>
</dbReference>
<dbReference type="InterPro" id="IPR050950">
    <property type="entry name" value="HTH-type_LysR_regulators"/>
</dbReference>
<dbReference type="InterPro" id="IPR005119">
    <property type="entry name" value="LysR_subst-bd"/>
</dbReference>
<dbReference type="Pfam" id="PF03466">
    <property type="entry name" value="LysR_substrate"/>
    <property type="match status" value="1"/>
</dbReference>
<dbReference type="GO" id="GO:0003677">
    <property type="term" value="F:DNA binding"/>
    <property type="evidence" value="ECO:0007669"/>
    <property type="project" value="UniProtKB-KW"/>
</dbReference>
<dbReference type="PROSITE" id="PS50931">
    <property type="entry name" value="HTH_LYSR"/>
    <property type="match status" value="1"/>
</dbReference>
<dbReference type="EMBL" id="CP006664">
    <property type="protein sequence ID" value="AIJ09208.1"/>
    <property type="molecule type" value="Genomic_DNA"/>
</dbReference>
<dbReference type="Gene3D" id="1.10.10.10">
    <property type="entry name" value="Winged helix-like DNA-binding domain superfamily/Winged helix DNA-binding domain"/>
    <property type="match status" value="1"/>
</dbReference>
<protein>
    <submittedName>
        <fullName evidence="6">Threonine catabolic operon transcriptional activator TdcA</fullName>
    </submittedName>
</protein>
<sequence length="315" mass="34905">MNMNTFILPKTQHLVVFQEVIRSGSIGAAAKRLGISQPAVSKTISEMEDYFGIEVIIRKNTGVTLTSAGQVLLNYSESITREMKNMVSEINSLSCSSVADVAFGFPSLIGFTFLSQMIKTFKSVFPSAQVSMFEAQLSSFFPAIRDGRLDFAIGTLSDDMQLQDLHVEPLFDSEFVVVANKSRSGSGPLTLEALRHEQWVLPQTDMGYYKQLLSILNKHQIDTANIIKTDSVVTIYNLVLNANFLTVIPCDMTTPFGSNQFMTLAIEDALPIAHYAAIWSKNYKIKKSALLLVELAKQYCPSQCAKYKQPVAAEQ</sequence>
<evidence type="ECO:0000259" key="5">
    <source>
        <dbReference type="PROSITE" id="PS50931"/>
    </source>
</evidence>
<evidence type="ECO:0000256" key="3">
    <source>
        <dbReference type="ARBA" id="ARBA00023125"/>
    </source>
</evidence>
<proteinExistence type="inferred from homology"/>
<accession>A0A076LRM8</accession>
<dbReference type="InterPro" id="IPR000847">
    <property type="entry name" value="LysR_HTH_N"/>
</dbReference>
<feature type="domain" description="HTH lysR-type" evidence="5">
    <location>
        <begin position="9"/>
        <end position="66"/>
    </location>
</feature>
<keyword evidence="2" id="KW-0805">Transcription regulation</keyword>
<dbReference type="InterPro" id="IPR036388">
    <property type="entry name" value="WH-like_DNA-bd_sf"/>
</dbReference>
<evidence type="ECO:0000256" key="4">
    <source>
        <dbReference type="ARBA" id="ARBA00023163"/>
    </source>
</evidence>
<dbReference type="HOGENOM" id="CLU_039613_6_0_6"/>
<gene>
    <name evidence="6" type="primary">tdcA</name>
    <name evidence="6" type="ORF">ETEE_2775</name>
</gene>
<dbReference type="SUPFAM" id="SSF53850">
    <property type="entry name" value="Periplasmic binding protein-like II"/>
    <property type="match status" value="1"/>
</dbReference>
<dbReference type="AlphaFoldDB" id="A0A076LRM8"/>
<organism evidence="6 7">
    <name type="scientific">Edwardsiella anguillarum ET080813</name>
    <dbReference type="NCBI Taxonomy" id="667120"/>
    <lineage>
        <taxon>Bacteria</taxon>
        <taxon>Pseudomonadati</taxon>
        <taxon>Pseudomonadota</taxon>
        <taxon>Gammaproteobacteria</taxon>
        <taxon>Enterobacterales</taxon>
        <taxon>Hafniaceae</taxon>
        <taxon>Edwardsiella</taxon>
    </lineage>
</organism>
<dbReference type="Gene3D" id="3.40.190.290">
    <property type="match status" value="1"/>
</dbReference>
<dbReference type="NCBIfam" id="NF007667">
    <property type="entry name" value="PRK10341.1"/>
    <property type="match status" value="1"/>
</dbReference>
<dbReference type="Proteomes" id="UP000028681">
    <property type="component" value="Chromosome"/>
</dbReference>
<dbReference type="KEGG" id="ete:ETEE_2775"/>
<name>A0A076LRM8_9GAMM</name>
<dbReference type="InterPro" id="IPR036390">
    <property type="entry name" value="WH_DNA-bd_sf"/>
</dbReference>
<keyword evidence="3" id="KW-0238">DNA-binding</keyword>
<evidence type="ECO:0000313" key="7">
    <source>
        <dbReference type="Proteomes" id="UP000028681"/>
    </source>
</evidence>
<dbReference type="PANTHER" id="PTHR30419:SF7">
    <property type="entry name" value="HTH-TYPE TRANSCRIPTIONAL REGULATOR TDCA"/>
    <property type="match status" value="1"/>
</dbReference>
<evidence type="ECO:0000256" key="2">
    <source>
        <dbReference type="ARBA" id="ARBA00023015"/>
    </source>
</evidence>
<evidence type="ECO:0000256" key="1">
    <source>
        <dbReference type="ARBA" id="ARBA00009437"/>
    </source>
</evidence>
<comment type="similarity">
    <text evidence="1">Belongs to the LysR transcriptional regulatory family.</text>
</comment>
<evidence type="ECO:0000313" key="6">
    <source>
        <dbReference type="EMBL" id="AIJ09208.1"/>
    </source>
</evidence>